<name>A0ABR2U2Y2_9ROSI</name>
<sequence length="435" mass="47622">MMDSKALAKSKRAHSQHHSKKPPSSTGVNSKKQTFKQIREKAHQAERVSALPSNWNRYEEEFDSASEDPSQAPHSIVPRSKAADFRHLVAEAQSQSQSHPNPYSNTLSSLDDILPGDFNQFVGSMLAVRGEGIFSWTANDNFIVDDSTAATPEALFLSLNLHALAEQLEKVDLSERLFIEEDILPPDLRSERSKVNNYRESQQMQAATDKKAAAKITEEIPQNDFPEVNFAAKVVEDMSFGTDSHAMDAILSNKGLGTMPEVHGDSISGQCGESSESRAPDSLNSTSVSDKEVSTFELTAAEAELDMILNSFSEIDTSSSGSKKPSSDLYIEGTPFLPQYAREDIDSVKVPPVTSDFDGLLDVLLQETSTTVKQGIDSSKTAAHNSTFDDLLQEASTMVNPNSLSEQKVAKAAWDNVESSSSKVLSDFESWLDTF</sequence>
<feature type="compositionally biased region" description="Basic and acidic residues" evidence="1">
    <location>
        <begin position="37"/>
        <end position="46"/>
    </location>
</feature>
<dbReference type="Proteomes" id="UP001396334">
    <property type="component" value="Unassembled WGS sequence"/>
</dbReference>
<dbReference type="PANTHER" id="PTHR37260:SF2">
    <property type="entry name" value="PROTEIN ECERIFERUM 16"/>
    <property type="match status" value="1"/>
</dbReference>
<evidence type="ECO:0000313" key="3">
    <source>
        <dbReference type="Proteomes" id="UP001396334"/>
    </source>
</evidence>
<feature type="region of interest" description="Disordered" evidence="1">
    <location>
        <begin position="261"/>
        <end position="291"/>
    </location>
</feature>
<protein>
    <submittedName>
        <fullName evidence="2">Uncharacterized protein</fullName>
    </submittedName>
</protein>
<feature type="compositionally biased region" description="Polar residues" evidence="1">
    <location>
        <begin position="26"/>
        <end position="36"/>
    </location>
</feature>
<proteinExistence type="predicted"/>
<keyword evidence="3" id="KW-1185">Reference proteome</keyword>
<feature type="region of interest" description="Disordered" evidence="1">
    <location>
        <begin position="1"/>
        <end position="54"/>
    </location>
</feature>
<accession>A0ABR2U2Y2</accession>
<evidence type="ECO:0000256" key="1">
    <source>
        <dbReference type="SAM" id="MobiDB-lite"/>
    </source>
</evidence>
<organism evidence="2 3">
    <name type="scientific">Hibiscus sabdariffa</name>
    <name type="common">roselle</name>
    <dbReference type="NCBI Taxonomy" id="183260"/>
    <lineage>
        <taxon>Eukaryota</taxon>
        <taxon>Viridiplantae</taxon>
        <taxon>Streptophyta</taxon>
        <taxon>Embryophyta</taxon>
        <taxon>Tracheophyta</taxon>
        <taxon>Spermatophyta</taxon>
        <taxon>Magnoliopsida</taxon>
        <taxon>eudicotyledons</taxon>
        <taxon>Gunneridae</taxon>
        <taxon>Pentapetalae</taxon>
        <taxon>rosids</taxon>
        <taxon>malvids</taxon>
        <taxon>Malvales</taxon>
        <taxon>Malvaceae</taxon>
        <taxon>Malvoideae</taxon>
        <taxon>Hibiscus</taxon>
    </lineage>
</organism>
<gene>
    <name evidence="2" type="ORF">V6N11_072190</name>
</gene>
<dbReference type="InterPro" id="IPR053342">
    <property type="entry name" value="Exosome_cofactor/PTGS_suppr"/>
</dbReference>
<reference evidence="2 3" key="1">
    <citation type="journal article" date="2024" name="G3 (Bethesda)">
        <title>Genome assembly of Hibiscus sabdariffa L. provides insights into metabolisms of medicinal natural products.</title>
        <authorList>
            <person name="Kim T."/>
        </authorList>
    </citation>
    <scope>NUCLEOTIDE SEQUENCE [LARGE SCALE GENOMIC DNA]</scope>
    <source>
        <strain evidence="2">TK-2024</strain>
        <tissue evidence="2">Old leaves</tissue>
    </source>
</reference>
<dbReference type="PANTHER" id="PTHR37260">
    <property type="entry name" value="PHOSPHORELAY PROTEIN"/>
    <property type="match status" value="1"/>
</dbReference>
<evidence type="ECO:0000313" key="2">
    <source>
        <dbReference type="EMBL" id="KAK9043866.1"/>
    </source>
</evidence>
<feature type="compositionally biased region" description="Basic residues" evidence="1">
    <location>
        <begin position="8"/>
        <end position="21"/>
    </location>
</feature>
<comment type="caution">
    <text evidence="2">The sequence shown here is derived from an EMBL/GenBank/DDBJ whole genome shotgun (WGS) entry which is preliminary data.</text>
</comment>
<dbReference type="EMBL" id="JBBPBN010000003">
    <property type="protein sequence ID" value="KAK9043866.1"/>
    <property type="molecule type" value="Genomic_DNA"/>
</dbReference>